<keyword evidence="2" id="KW-1185">Reference proteome</keyword>
<dbReference type="Gene3D" id="2.10.90.10">
    <property type="entry name" value="Cystine-knot cytokines"/>
    <property type="match status" value="1"/>
</dbReference>
<dbReference type="GeneID" id="110238278"/>
<dbReference type="KEGG" id="epa:110238278"/>
<dbReference type="OrthoDB" id="5950649at2759"/>
<dbReference type="PANTHER" id="PTHR39940:SF1">
    <property type="entry name" value="PROTHORACICOTROPIC HORMONE, ISOFORM F"/>
    <property type="match status" value="1"/>
</dbReference>
<dbReference type="PANTHER" id="PTHR39940">
    <property type="entry name" value="PROTHORACICOTROPIC HORMONE, ISOFORM F"/>
    <property type="match status" value="1"/>
</dbReference>
<proteinExistence type="predicted"/>
<dbReference type="SUPFAM" id="SSF57501">
    <property type="entry name" value="Cystine-knot cytokines"/>
    <property type="match status" value="1"/>
</dbReference>
<dbReference type="AlphaFoldDB" id="A0A913X685"/>
<evidence type="ECO:0000313" key="2">
    <source>
        <dbReference type="Proteomes" id="UP000887567"/>
    </source>
</evidence>
<name>A0A913X685_EXADI</name>
<sequence length="203" mass="23338">MLHRDGGDFVRIKAKTMYKVTVVMVIILLTEMVACKPGKLFISKASSQSSPCCGVKREILWQRLGHMYNPSHVTDSLDDNTLQATDMSKSLAHDSMNLTSRSLNHRSVSKAIYTPDAWTCKATYKWIDLGSNYFPRYHRSASCSKNTCWFGHYRCVKKYFHLKFLKRKPVTCQKVQTCSGVPRFEDFWDSIDKKIPLYCACVN</sequence>
<dbReference type="InterPro" id="IPR052876">
    <property type="entry name" value="Insect_Hormone_Regulators"/>
</dbReference>
<dbReference type="InterPro" id="IPR029034">
    <property type="entry name" value="Cystine-knot_cytokine"/>
</dbReference>
<organism evidence="1 2">
    <name type="scientific">Exaiptasia diaphana</name>
    <name type="common">Tropical sea anemone</name>
    <name type="synonym">Aiptasia pulchella</name>
    <dbReference type="NCBI Taxonomy" id="2652724"/>
    <lineage>
        <taxon>Eukaryota</taxon>
        <taxon>Metazoa</taxon>
        <taxon>Cnidaria</taxon>
        <taxon>Anthozoa</taxon>
        <taxon>Hexacorallia</taxon>
        <taxon>Actiniaria</taxon>
        <taxon>Aiptasiidae</taxon>
        <taxon>Exaiptasia</taxon>
    </lineage>
</organism>
<dbReference type="EnsemblMetazoa" id="XM_021043937.2">
    <property type="protein sequence ID" value="XP_020899596.1"/>
    <property type="gene ID" value="LOC110238278"/>
</dbReference>
<reference evidence="1" key="1">
    <citation type="submission" date="2022-11" db="UniProtKB">
        <authorList>
            <consortium name="EnsemblMetazoa"/>
        </authorList>
    </citation>
    <scope>IDENTIFICATION</scope>
</reference>
<evidence type="ECO:0000313" key="1">
    <source>
        <dbReference type="EnsemblMetazoa" id="XP_020899596.1"/>
    </source>
</evidence>
<dbReference type="RefSeq" id="XP_020899596.1">
    <property type="nucleotide sequence ID" value="XM_021043937.2"/>
</dbReference>
<dbReference type="Proteomes" id="UP000887567">
    <property type="component" value="Unplaced"/>
</dbReference>
<protein>
    <submittedName>
        <fullName evidence="1">Uncharacterized protein</fullName>
    </submittedName>
</protein>
<accession>A0A913X685</accession>